<evidence type="ECO:0000313" key="3">
    <source>
        <dbReference type="Proteomes" id="UP001218188"/>
    </source>
</evidence>
<proteinExistence type="predicted"/>
<keyword evidence="3" id="KW-1185">Reference proteome</keyword>
<dbReference type="SUPFAM" id="SSF53098">
    <property type="entry name" value="Ribonuclease H-like"/>
    <property type="match status" value="1"/>
</dbReference>
<evidence type="ECO:0000313" key="2">
    <source>
        <dbReference type="EMBL" id="KAJ7018637.1"/>
    </source>
</evidence>
<feature type="non-terminal residue" evidence="2">
    <location>
        <position position="1"/>
    </location>
</feature>
<feature type="domain" description="RNase H type-1" evidence="1">
    <location>
        <begin position="47"/>
        <end position="167"/>
    </location>
</feature>
<evidence type="ECO:0000259" key="1">
    <source>
        <dbReference type="PROSITE" id="PS50879"/>
    </source>
</evidence>
<reference evidence="2" key="1">
    <citation type="submission" date="2023-03" db="EMBL/GenBank/DDBJ databases">
        <title>Massive genome expansion in bonnet fungi (Mycena s.s.) driven by repeated elements and novel gene families across ecological guilds.</title>
        <authorList>
            <consortium name="Lawrence Berkeley National Laboratory"/>
            <person name="Harder C.B."/>
            <person name="Miyauchi S."/>
            <person name="Viragh M."/>
            <person name="Kuo A."/>
            <person name="Thoen E."/>
            <person name="Andreopoulos B."/>
            <person name="Lu D."/>
            <person name="Skrede I."/>
            <person name="Drula E."/>
            <person name="Henrissat B."/>
            <person name="Morin E."/>
            <person name="Kohler A."/>
            <person name="Barry K."/>
            <person name="LaButti K."/>
            <person name="Morin E."/>
            <person name="Salamov A."/>
            <person name="Lipzen A."/>
            <person name="Mereny Z."/>
            <person name="Hegedus B."/>
            <person name="Baldrian P."/>
            <person name="Stursova M."/>
            <person name="Weitz H."/>
            <person name="Taylor A."/>
            <person name="Grigoriev I.V."/>
            <person name="Nagy L.G."/>
            <person name="Martin F."/>
            <person name="Kauserud H."/>
        </authorList>
    </citation>
    <scope>NUCLEOTIDE SEQUENCE</scope>
    <source>
        <strain evidence="2">CBHHK200</strain>
    </source>
</reference>
<dbReference type="GO" id="GO:0004523">
    <property type="term" value="F:RNA-DNA hybrid ribonuclease activity"/>
    <property type="evidence" value="ECO:0007669"/>
    <property type="project" value="InterPro"/>
</dbReference>
<dbReference type="Gene3D" id="3.30.420.10">
    <property type="entry name" value="Ribonuclease H-like superfamily/Ribonuclease H"/>
    <property type="match status" value="1"/>
</dbReference>
<dbReference type="Pfam" id="PF00075">
    <property type="entry name" value="RNase_H"/>
    <property type="match status" value="1"/>
</dbReference>
<dbReference type="Proteomes" id="UP001218188">
    <property type="component" value="Unassembled WGS sequence"/>
</dbReference>
<dbReference type="AlphaFoldDB" id="A0AAD6WMY9"/>
<sequence length="167" mass="18167">ASPRKKRKIDVVLPDDTVLDKLLIKTLEAGKDETKKLRVLYGPVSAETVPTKVTVHGSCTNAGKITATAGAATYWGPNSRRNSSARVWGTQTGPRAELLAVLLAIKSSPLLKSLEVSTRSEYAIRSVVYYAARNDACGWRCANGDILKLIIALIKCRGAPIHFRHIK</sequence>
<accession>A0AAD6WMY9</accession>
<comment type="caution">
    <text evidence="2">The sequence shown here is derived from an EMBL/GenBank/DDBJ whole genome shotgun (WGS) entry which is preliminary data.</text>
</comment>
<dbReference type="InterPro" id="IPR036397">
    <property type="entry name" value="RNaseH_sf"/>
</dbReference>
<protein>
    <recommendedName>
        <fullName evidence="1">RNase H type-1 domain-containing protein</fullName>
    </recommendedName>
</protein>
<dbReference type="PROSITE" id="PS50879">
    <property type="entry name" value="RNASE_H_1"/>
    <property type="match status" value="1"/>
</dbReference>
<dbReference type="EMBL" id="JARJCM010000330">
    <property type="protein sequence ID" value="KAJ7018637.1"/>
    <property type="molecule type" value="Genomic_DNA"/>
</dbReference>
<organism evidence="2 3">
    <name type="scientific">Mycena alexandri</name>
    <dbReference type="NCBI Taxonomy" id="1745969"/>
    <lineage>
        <taxon>Eukaryota</taxon>
        <taxon>Fungi</taxon>
        <taxon>Dikarya</taxon>
        <taxon>Basidiomycota</taxon>
        <taxon>Agaricomycotina</taxon>
        <taxon>Agaricomycetes</taxon>
        <taxon>Agaricomycetidae</taxon>
        <taxon>Agaricales</taxon>
        <taxon>Marasmiineae</taxon>
        <taxon>Mycenaceae</taxon>
        <taxon>Mycena</taxon>
    </lineage>
</organism>
<dbReference type="GO" id="GO:0003676">
    <property type="term" value="F:nucleic acid binding"/>
    <property type="evidence" value="ECO:0007669"/>
    <property type="project" value="InterPro"/>
</dbReference>
<feature type="non-terminal residue" evidence="2">
    <location>
        <position position="167"/>
    </location>
</feature>
<name>A0AAD6WMY9_9AGAR</name>
<dbReference type="InterPro" id="IPR012337">
    <property type="entry name" value="RNaseH-like_sf"/>
</dbReference>
<dbReference type="InterPro" id="IPR002156">
    <property type="entry name" value="RNaseH_domain"/>
</dbReference>
<gene>
    <name evidence="2" type="ORF">C8F04DRAFT_889605</name>
</gene>